<dbReference type="GO" id="GO:0005385">
    <property type="term" value="F:zinc ion transmembrane transporter activity"/>
    <property type="evidence" value="ECO:0007669"/>
    <property type="project" value="InterPro"/>
</dbReference>
<keyword evidence="2" id="KW-0813">Transport</keyword>
<name>A0A4Q7VG65_9BURK</name>
<evidence type="ECO:0000256" key="6">
    <source>
        <dbReference type="ARBA" id="ARBA00023136"/>
    </source>
</evidence>
<dbReference type="Pfam" id="PF01545">
    <property type="entry name" value="Cation_efflux"/>
    <property type="match status" value="1"/>
</dbReference>
<feature type="transmembrane region" description="Helical" evidence="8">
    <location>
        <begin position="62"/>
        <end position="83"/>
    </location>
</feature>
<dbReference type="RefSeq" id="WP_130433030.1">
    <property type="nucleotide sequence ID" value="NZ_SHKP01000007.1"/>
</dbReference>
<feature type="transmembrane region" description="Helical" evidence="8">
    <location>
        <begin position="31"/>
        <end position="50"/>
    </location>
</feature>
<organism evidence="10 11">
    <name type="scientific">Rivibacter subsaxonicus</name>
    <dbReference type="NCBI Taxonomy" id="457575"/>
    <lineage>
        <taxon>Bacteria</taxon>
        <taxon>Pseudomonadati</taxon>
        <taxon>Pseudomonadota</taxon>
        <taxon>Betaproteobacteria</taxon>
        <taxon>Burkholderiales</taxon>
        <taxon>Rivibacter</taxon>
    </lineage>
</organism>
<sequence>MSTPHSHDLSRWQHRHDYAPDRSRSERRTRWVVALTLVMMVAEIAAGWWSNSMALLADGWHMGTHAVAIGVTALSYALARRWAGDARFSLGTGKIEVLGAYTSALLLVVVALAVGVESVLRLYEPRPIGVNEALAVAVVGLIVNLVCARLLHHGDHGHDHGHAHDHAGHEHEHDHAPAHKHHEHHADHDLNLRAAYLHVVADAATSVLAIGALLAAKWFGWLWADALVGLLGAALILHWARGLLAQSATILLDREMDHPLAAQVRERIEADGDTRVADLHLTRVGGDRFALQLTLVAERPADADAYRARLADLPSLAHAGIEVHRCPTCNER</sequence>
<feature type="transmembrane region" description="Helical" evidence="8">
    <location>
        <begin position="195"/>
        <end position="215"/>
    </location>
</feature>
<comment type="subcellular location">
    <subcellularLocation>
        <location evidence="1">Membrane</location>
        <topology evidence="1">Multi-pass membrane protein</topology>
    </subcellularLocation>
</comment>
<evidence type="ECO:0000256" key="2">
    <source>
        <dbReference type="ARBA" id="ARBA00022448"/>
    </source>
</evidence>
<dbReference type="PANTHER" id="PTHR45755:SF4">
    <property type="entry name" value="ZINC TRANSPORTER 7"/>
    <property type="match status" value="1"/>
</dbReference>
<evidence type="ECO:0000313" key="10">
    <source>
        <dbReference type="EMBL" id="RZT94984.1"/>
    </source>
</evidence>
<dbReference type="AlphaFoldDB" id="A0A4Q7VG65"/>
<keyword evidence="6 8" id="KW-0472">Membrane</keyword>
<accession>A0A4Q7VG65</accession>
<evidence type="ECO:0000313" key="11">
    <source>
        <dbReference type="Proteomes" id="UP000293671"/>
    </source>
</evidence>
<protein>
    <submittedName>
        <fullName evidence="10">Cation diffusion facilitator family transporter</fullName>
    </submittedName>
</protein>
<evidence type="ECO:0000256" key="4">
    <source>
        <dbReference type="ARBA" id="ARBA00022989"/>
    </source>
</evidence>
<evidence type="ECO:0000256" key="8">
    <source>
        <dbReference type="SAM" id="Phobius"/>
    </source>
</evidence>
<feature type="region of interest" description="Disordered" evidence="7">
    <location>
        <begin position="158"/>
        <end position="184"/>
    </location>
</feature>
<evidence type="ECO:0000256" key="3">
    <source>
        <dbReference type="ARBA" id="ARBA00022692"/>
    </source>
</evidence>
<keyword evidence="11" id="KW-1185">Reference proteome</keyword>
<proteinExistence type="predicted"/>
<dbReference type="InterPro" id="IPR027469">
    <property type="entry name" value="Cation_efflux_TMD_sf"/>
</dbReference>
<feature type="transmembrane region" description="Helical" evidence="8">
    <location>
        <begin position="128"/>
        <end position="151"/>
    </location>
</feature>
<dbReference type="InterPro" id="IPR002524">
    <property type="entry name" value="Cation_efflux"/>
</dbReference>
<feature type="transmembrane region" description="Helical" evidence="8">
    <location>
        <begin position="95"/>
        <end position="116"/>
    </location>
</feature>
<keyword evidence="5" id="KW-0406">Ion transport</keyword>
<feature type="transmembrane region" description="Helical" evidence="8">
    <location>
        <begin position="221"/>
        <end position="240"/>
    </location>
</feature>
<feature type="compositionally biased region" description="Basic and acidic residues" evidence="7">
    <location>
        <begin position="158"/>
        <end position="177"/>
    </location>
</feature>
<evidence type="ECO:0000256" key="5">
    <source>
        <dbReference type="ARBA" id="ARBA00023065"/>
    </source>
</evidence>
<gene>
    <name evidence="10" type="ORF">EV670_2730</name>
</gene>
<dbReference type="Proteomes" id="UP000293671">
    <property type="component" value="Unassembled WGS sequence"/>
</dbReference>
<dbReference type="EMBL" id="SHKP01000007">
    <property type="protein sequence ID" value="RZT94984.1"/>
    <property type="molecule type" value="Genomic_DNA"/>
</dbReference>
<evidence type="ECO:0000259" key="9">
    <source>
        <dbReference type="Pfam" id="PF01545"/>
    </source>
</evidence>
<dbReference type="GO" id="GO:0016020">
    <property type="term" value="C:membrane"/>
    <property type="evidence" value="ECO:0007669"/>
    <property type="project" value="UniProtKB-SubCell"/>
</dbReference>
<feature type="domain" description="Cation efflux protein transmembrane" evidence="9">
    <location>
        <begin position="33"/>
        <end position="252"/>
    </location>
</feature>
<keyword evidence="4 8" id="KW-1133">Transmembrane helix</keyword>
<dbReference type="PANTHER" id="PTHR45755">
    <property type="match status" value="1"/>
</dbReference>
<evidence type="ECO:0000256" key="7">
    <source>
        <dbReference type="SAM" id="MobiDB-lite"/>
    </source>
</evidence>
<dbReference type="GO" id="GO:0006882">
    <property type="term" value="P:intracellular zinc ion homeostasis"/>
    <property type="evidence" value="ECO:0007669"/>
    <property type="project" value="InterPro"/>
</dbReference>
<dbReference type="InterPro" id="IPR045316">
    <property type="entry name" value="Msc2-like"/>
</dbReference>
<dbReference type="Gene3D" id="1.20.1510.10">
    <property type="entry name" value="Cation efflux protein transmembrane domain"/>
    <property type="match status" value="1"/>
</dbReference>
<dbReference type="NCBIfam" id="NF033827">
    <property type="entry name" value="CDF_efflux_DmeF"/>
    <property type="match status" value="1"/>
</dbReference>
<dbReference type="SUPFAM" id="SSF161111">
    <property type="entry name" value="Cation efflux protein transmembrane domain-like"/>
    <property type="match status" value="1"/>
</dbReference>
<keyword evidence="3 8" id="KW-0812">Transmembrane</keyword>
<reference evidence="10 11" key="1">
    <citation type="submission" date="2019-02" db="EMBL/GenBank/DDBJ databases">
        <title>Genomic Encyclopedia of Type Strains, Phase IV (KMG-IV): sequencing the most valuable type-strain genomes for metagenomic binning, comparative biology and taxonomic classification.</title>
        <authorList>
            <person name="Goeker M."/>
        </authorList>
    </citation>
    <scope>NUCLEOTIDE SEQUENCE [LARGE SCALE GENOMIC DNA]</scope>
    <source>
        <strain evidence="10 11">DSM 19570</strain>
    </source>
</reference>
<dbReference type="OrthoDB" id="271709at2"/>
<dbReference type="NCBIfam" id="TIGR01297">
    <property type="entry name" value="CDF"/>
    <property type="match status" value="1"/>
</dbReference>
<comment type="caution">
    <text evidence="10">The sequence shown here is derived from an EMBL/GenBank/DDBJ whole genome shotgun (WGS) entry which is preliminary data.</text>
</comment>
<evidence type="ECO:0000256" key="1">
    <source>
        <dbReference type="ARBA" id="ARBA00004141"/>
    </source>
</evidence>
<dbReference type="InterPro" id="IPR058533">
    <property type="entry name" value="Cation_efflux_TM"/>
</dbReference>